<feature type="transmembrane region" description="Helical" evidence="11">
    <location>
        <begin position="83"/>
        <end position="102"/>
    </location>
</feature>
<evidence type="ECO:0000259" key="12">
    <source>
        <dbReference type="Pfam" id="PF00999"/>
    </source>
</evidence>
<feature type="transmembrane region" description="Helical" evidence="11">
    <location>
        <begin position="234"/>
        <end position="255"/>
    </location>
</feature>
<evidence type="ECO:0000256" key="2">
    <source>
        <dbReference type="ARBA" id="ARBA00022448"/>
    </source>
</evidence>
<evidence type="ECO:0000256" key="11">
    <source>
        <dbReference type="SAM" id="Phobius"/>
    </source>
</evidence>
<feature type="region of interest" description="Disordered" evidence="10">
    <location>
        <begin position="657"/>
        <end position="679"/>
    </location>
</feature>
<dbReference type="PANTHER" id="PTHR10110:SF92">
    <property type="entry name" value="NA(+)_H(+) EXCHANGER PROTEIN 2-RELATED"/>
    <property type="match status" value="1"/>
</dbReference>
<dbReference type="Gene3D" id="6.10.140.1330">
    <property type="match status" value="1"/>
</dbReference>
<feature type="transmembrane region" description="Helical" evidence="11">
    <location>
        <begin position="114"/>
        <end position="131"/>
    </location>
</feature>
<keyword evidence="7 11" id="KW-0472">Membrane</keyword>
<evidence type="ECO:0000256" key="6">
    <source>
        <dbReference type="ARBA" id="ARBA00023065"/>
    </source>
</evidence>
<evidence type="ECO:0000313" key="13">
    <source>
        <dbReference type="EMBL" id="ADY42918.1"/>
    </source>
</evidence>
<keyword evidence="8 9" id="KW-0739">Sodium transport</keyword>
<dbReference type="AlphaFoldDB" id="F1KYG4"/>
<proteinExistence type="evidence at transcript level"/>
<dbReference type="InterPro" id="IPR018422">
    <property type="entry name" value="Cation/H_exchanger_CPA1"/>
</dbReference>
<evidence type="ECO:0000256" key="3">
    <source>
        <dbReference type="ARBA" id="ARBA00022692"/>
    </source>
</evidence>
<keyword evidence="3 9" id="KW-0812">Transmembrane</keyword>
<dbReference type="EMBL" id="JI168039">
    <property type="protein sequence ID" value="ADY42918.1"/>
    <property type="molecule type" value="mRNA"/>
</dbReference>
<feature type="transmembrane region" description="Helical" evidence="11">
    <location>
        <begin position="362"/>
        <end position="383"/>
    </location>
</feature>
<dbReference type="GO" id="GO:0051453">
    <property type="term" value="P:regulation of intracellular pH"/>
    <property type="evidence" value="ECO:0007669"/>
    <property type="project" value="TreeGrafter"/>
</dbReference>
<feature type="transmembrane region" description="Helical" evidence="11">
    <location>
        <begin position="395"/>
        <end position="418"/>
    </location>
</feature>
<comment type="similarity">
    <text evidence="9">Belongs to the monovalent cation:proton antiporter 1 (CPA1) transporter (TC 2.A.36) family.</text>
</comment>
<evidence type="ECO:0000256" key="1">
    <source>
        <dbReference type="ARBA" id="ARBA00004141"/>
    </source>
</evidence>
<name>F1KYG4_ASCSU</name>
<evidence type="ECO:0000256" key="7">
    <source>
        <dbReference type="ARBA" id="ARBA00023136"/>
    </source>
</evidence>
<dbReference type="PANTHER" id="PTHR10110">
    <property type="entry name" value="SODIUM/HYDROGEN EXCHANGER"/>
    <property type="match status" value="1"/>
</dbReference>
<feature type="domain" description="Cation/H+ exchanger transmembrane" evidence="12">
    <location>
        <begin position="90"/>
        <end position="485"/>
    </location>
</feature>
<protein>
    <recommendedName>
        <fullName evidence="9">Sodium/hydrogen exchanger</fullName>
    </recommendedName>
</protein>
<feature type="transmembrane region" description="Helical" evidence="11">
    <location>
        <begin position="143"/>
        <end position="159"/>
    </location>
</feature>
<organism evidence="13">
    <name type="scientific">Ascaris suum</name>
    <name type="common">Pig roundworm</name>
    <name type="synonym">Ascaris lumbricoides</name>
    <dbReference type="NCBI Taxonomy" id="6253"/>
    <lineage>
        <taxon>Eukaryota</taxon>
        <taxon>Metazoa</taxon>
        <taxon>Ecdysozoa</taxon>
        <taxon>Nematoda</taxon>
        <taxon>Chromadorea</taxon>
        <taxon>Rhabditida</taxon>
        <taxon>Spirurina</taxon>
        <taxon>Ascaridomorpha</taxon>
        <taxon>Ascaridoidea</taxon>
        <taxon>Ascarididae</taxon>
        <taxon>Ascaris</taxon>
    </lineage>
</organism>
<keyword evidence="5" id="KW-0915">Sodium</keyword>
<reference evidence="13" key="1">
    <citation type="journal article" date="2011" name="Genome Res.">
        <title>Deep small RNA sequencing from the nematode Ascaris reveals conservation, functional diversification, and novel developmental profiles.</title>
        <authorList>
            <person name="Wang J."/>
            <person name="Czech B."/>
            <person name="Crunk A."/>
            <person name="Wallace A."/>
            <person name="Mitreva M."/>
            <person name="Hannon G.J."/>
            <person name="Davis R.E."/>
        </authorList>
    </citation>
    <scope>NUCLEOTIDE SEQUENCE</scope>
</reference>
<evidence type="ECO:0000256" key="5">
    <source>
        <dbReference type="ARBA" id="ARBA00023053"/>
    </source>
</evidence>
<keyword evidence="2 9" id="KW-0813">Transport</keyword>
<dbReference type="GO" id="GO:0098719">
    <property type="term" value="P:sodium ion import across plasma membrane"/>
    <property type="evidence" value="ECO:0007669"/>
    <property type="project" value="TreeGrafter"/>
</dbReference>
<evidence type="ECO:0000256" key="8">
    <source>
        <dbReference type="ARBA" id="ARBA00023201"/>
    </source>
</evidence>
<feature type="transmembrane region" description="Helical" evidence="11">
    <location>
        <begin position="205"/>
        <end position="227"/>
    </location>
</feature>
<evidence type="ECO:0000256" key="10">
    <source>
        <dbReference type="SAM" id="MobiDB-lite"/>
    </source>
</evidence>
<feature type="transmembrane region" description="Helical" evidence="11">
    <location>
        <begin position="430"/>
        <end position="449"/>
    </location>
</feature>
<dbReference type="GO" id="GO:0005886">
    <property type="term" value="C:plasma membrane"/>
    <property type="evidence" value="ECO:0007669"/>
    <property type="project" value="TreeGrafter"/>
</dbReference>
<dbReference type="InterPro" id="IPR004709">
    <property type="entry name" value="NaH_exchanger"/>
</dbReference>
<comment type="subcellular location">
    <subcellularLocation>
        <location evidence="1">Membrane</location>
        <topology evidence="1">Multi-pass membrane protein</topology>
    </subcellularLocation>
</comment>
<evidence type="ECO:0000256" key="9">
    <source>
        <dbReference type="RuleBase" id="RU003722"/>
    </source>
</evidence>
<dbReference type="GO" id="GO:0015385">
    <property type="term" value="F:sodium:proton antiporter activity"/>
    <property type="evidence" value="ECO:0007669"/>
    <property type="project" value="InterPro"/>
</dbReference>
<feature type="transmembrane region" description="Helical" evidence="11">
    <location>
        <begin position="171"/>
        <end position="193"/>
    </location>
</feature>
<dbReference type="GO" id="GO:0015386">
    <property type="term" value="F:potassium:proton antiporter activity"/>
    <property type="evidence" value="ECO:0007669"/>
    <property type="project" value="TreeGrafter"/>
</dbReference>
<accession>F1KYG4</accession>
<dbReference type="PRINTS" id="PR01084">
    <property type="entry name" value="NAHEXCHNGR"/>
</dbReference>
<keyword evidence="4 11" id="KW-1133">Transmembrane helix</keyword>
<feature type="transmembrane region" description="Helical" evidence="11">
    <location>
        <begin position="461"/>
        <end position="481"/>
    </location>
</feature>
<dbReference type="Pfam" id="PF00999">
    <property type="entry name" value="Na_H_Exchanger"/>
    <property type="match status" value="1"/>
</dbReference>
<dbReference type="NCBIfam" id="TIGR00840">
    <property type="entry name" value="b_cpa1"/>
    <property type="match status" value="1"/>
</dbReference>
<evidence type="ECO:0000256" key="4">
    <source>
        <dbReference type="ARBA" id="ARBA00022989"/>
    </source>
</evidence>
<keyword evidence="9" id="KW-0050">Antiport</keyword>
<keyword evidence="6 9" id="KW-0406">Ion transport</keyword>
<feature type="transmembrane region" description="Helical" evidence="11">
    <location>
        <begin position="275"/>
        <end position="299"/>
    </location>
</feature>
<sequence length="679" mass="76717">MLIVQERKLISHRLISRRFHSAIRASFGLSRSNMASMENTCFSIAVILLFVNAIPLCIASEQSEQPERYQVVSLNWEEVSIPFIIALWILVAAVAKILFHIWPQVSEMFPDSSLLIMVGLFIGIVLSLLHVNKTEFKLESQTFFLYLLPPMMFDAGYFMPARQFFDNLGSILTFAIIGTAWNFVSIGVSLWAVGQTGLFGLDMPFLHYLLFGSLIADVDPVAVIVIFEELQVNDVLYIAVFGESVVNDGVSVVFYRMMLAFTQMGAENIITTDYIYGFISFFVVAFGGIAVGLIWAFVASFVTKHTTNVKILNPIFVILCPYLAYLMCELFGLSSILGIAFCGCAMKQYVRENVPDKAFTAINYFAKVLSLASETVIFVFLGLSTVSSDHHWNSAFIILTVVLCIVYRTLGVTVMCYFLNKGRLRKYSKVEQFIMSYGGLRGAIAYGLVVALPDTLPGKKMFVTSCIIVIYWTVFLQGLTLRPIANFLEVERKNVYRKNMTEYIYQNLIDYTMSGMEDIAGMTGHHTLRNWFNKFNRRFLKPLLLKRGARKKMDNSNIVRAYKMIQKREAEDLLKGADLTQNQLFVEALLRHVRTRVESHSRANTTSTVANGSIIREVESVDEPNFIENPAYLMMEELTEASALNMEVERANGPLALMPFEEPSSSNTKEVHVTIERNT</sequence>
<dbReference type="InterPro" id="IPR006153">
    <property type="entry name" value="Cation/H_exchanger_TM"/>
</dbReference>
<feature type="compositionally biased region" description="Basic and acidic residues" evidence="10">
    <location>
        <begin position="669"/>
        <end position="679"/>
    </location>
</feature>